<dbReference type="EMBL" id="CAEZWP010000066">
    <property type="protein sequence ID" value="CAB4665117.1"/>
    <property type="molecule type" value="Genomic_DNA"/>
</dbReference>
<organism evidence="1">
    <name type="scientific">freshwater metagenome</name>
    <dbReference type="NCBI Taxonomy" id="449393"/>
    <lineage>
        <taxon>unclassified sequences</taxon>
        <taxon>metagenomes</taxon>
        <taxon>ecological metagenomes</taxon>
    </lineage>
</organism>
<dbReference type="AlphaFoldDB" id="A0A6J6LTE0"/>
<name>A0A6J6LTE0_9ZZZZ</name>
<evidence type="ECO:0000313" key="1">
    <source>
        <dbReference type="EMBL" id="CAB4665117.1"/>
    </source>
</evidence>
<reference evidence="1" key="1">
    <citation type="submission" date="2020-05" db="EMBL/GenBank/DDBJ databases">
        <authorList>
            <person name="Chiriac C."/>
            <person name="Salcher M."/>
            <person name="Ghai R."/>
            <person name="Kavagutti S V."/>
        </authorList>
    </citation>
    <scope>NUCLEOTIDE SEQUENCE</scope>
</reference>
<protein>
    <submittedName>
        <fullName evidence="1">Unannotated protein</fullName>
    </submittedName>
</protein>
<dbReference type="PROSITE" id="PS51257">
    <property type="entry name" value="PROKAR_LIPOPROTEIN"/>
    <property type="match status" value="1"/>
</dbReference>
<gene>
    <name evidence="1" type="ORF">UFOPK2265_01047</name>
</gene>
<dbReference type="SUPFAM" id="SSF110087">
    <property type="entry name" value="DR1885-like metal-binding protein"/>
    <property type="match status" value="1"/>
</dbReference>
<proteinExistence type="predicted"/>
<accession>A0A6J6LTE0</accession>
<dbReference type="InterPro" id="IPR036182">
    <property type="entry name" value="PCuAC_sf"/>
</dbReference>
<sequence length="168" mass="17390">MRRTGIALLTLVLALSLTACGAGFNAETRNIGQITDGVEGAIINDQSQIKVRNLLIVETAEKAGVIVGTLINTSDSDDALLGLAVNAQVATLSGNTTLSKNSPIIFEGTSANAKAVVPSLDVVAGQNVTVTLFFARGGELTLTAIVRDQRDTYAGITAQMDTVTTAKK</sequence>